<gene>
    <name evidence="1" type="ORF">NH26_17670</name>
</gene>
<proteinExistence type="predicted"/>
<name>A0A1S1Z440_FLAPC</name>
<dbReference type="PANTHER" id="PTHR37841:SF1">
    <property type="entry name" value="DUF3298 DOMAIN-CONTAINING PROTEIN"/>
    <property type="match status" value="1"/>
</dbReference>
<dbReference type="STRING" id="915059.NH26_17670"/>
<dbReference type="Pfam" id="PF14903">
    <property type="entry name" value="WG_beta_rep"/>
    <property type="match status" value="8"/>
</dbReference>
<comment type="caution">
    <text evidence="1">The sequence shown here is derived from an EMBL/GenBank/DDBJ whole genome shotgun (WGS) entry which is preliminary data.</text>
</comment>
<protein>
    <recommendedName>
        <fullName evidence="3">WG repeat-containing protein</fullName>
    </recommendedName>
</protein>
<dbReference type="RefSeq" id="WP_044220135.1">
    <property type="nucleotide sequence ID" value="NZ_JRYR02000001.1"/>
</dbReference>
<organism evidence="1 2">
    <name type="scientific">Flammeovirga pacifica</name>
    <dbReference type="NCBI Taxonomy" id="915059"/>
    <lineage>
        <taxon>Bacteria</taxon>
        <taxon>Pseudomonadati</taxon>
        <taxon>Bacteroidota</taxon>
        <taxon>Cytophagia</taxon>
        <taxon>Cytophagales</taxon>
        <taxon>Flammeovirgaceae</taxon>
        <taxon>Flammeovirga</taxon>
    </lineage>
</organism>
<dbReference type="PANTHER" id="PTHR37841">
    <property type="entry name" value="GLR2918 PROTEIN"/>
    <property type="match status" value="1"/>
</dbReference>
<keyword evidence="2" id="KW-1185">Reference proteome</keyword>
<dbReference type="SUPFAM" id="SSF69360">
    <property type="entry name" value="Cell wall binding repeat"/>
    <property type="match status" value="1"/>
</dbReference>
<dbReference type="Proteomes" id="UP000179797">
    <property type="component" value="Unassembled WGS sequence"/>
</dbReference>
<accession>A0A1S1Z440</accession>
<evidence type="ECO:0008006" key="3">
    <source>
        <dbReference type="Google" id="ProtNLM"/>
    </source>
</evidence>
<dbReference type="OrthoDB" id="2485468at2"/>
<dbReference type="InterPro" id="IPR032774">
    <property type="entry name" value="WG_beta_rep"/>
</dbReference>
<evidence type="ECO:0000313" key="2">
    <source>
        <dbReference type="Proteomes" id="UP000179797"/>
    </source>
</evidence>
<dbReference type="AlphaFoldDB" id="A0A1S1Z440"/>
<sequence length="1084" mass="123621">MSYKLLFFLLISPIFCFGQKYLPFSQEGKWGIIDQNNTILVEAEYQCATPIKNASYFRIGKNNKLGLIDPKGNTILPIQYQRIEYIDDNIFIVWEDDGAYLINHQQQKLNTTPYQYISPFDPYLKIHNNNKEGILSKRGQLITPIQYEHIEKQQHVFITKSGLHFGFLNSKGKEQIAPKYNNLDFLDQNHLVGSISGGPLKEVFVLDKEGTILDKKSFSKPRDLTLYQESLYLKSEAQKVKNARVQYPQWVDIMGDKYLVAPTGKVILNNAAFFYVHEDPKSGLTIARREEAEGEYAYYLIDQKKGRPLFKDSFKDIVLDDYNYSEWARITIDTLWDALINKEGTVKRQINNNGNDYKIHNIGNFYDQRAWFKTHNGKYGVIDSNAKVVIPPIYNVISDFNNQQAVVQKNHAFGLINTDGEIIVPITYNGFSKLHNGWYTVKKGNGSLGKWGIINEKGQSILPCKYDKIYLDDKGANTKLNGKWGRYLKSNKWAFQPKIPVDEMHPFTSSISRIQRKPKYDPIDRKTLIGYQLEGYIDEKGNIIIPPIYNEIIGFEKAWEKKEGIGILKKGNKVGYVNYLGEVVLEAKYLSAEGFVNIWSLHDGAIVVKTKDNTYNAVDYNGHELLTEEFDFLAEKFIQIHHDSSGVCIAGVNSKKGLIDFEGKRQSPFIYQQLFELDNSHFIAQKDNKWGIIAANGDTLSAFEHTKSAPLYGTYAIKYLTDSSAQFKITSEGKWESGKFDTPSKVLLDKSHEYKYYHIDSDYAIVSKKGKSKLMGVIDASGKSLTKFEFKKIGPFREGLAFAQKDGKTAKDRKYGFINKKGKWIISAKYNKAKSFSNGRAAVNMKNKWGYVNPNGEVIIPIKYNQAEDFKGTIAEVDHHYLIDLNGKQVGSINDEEQLLKSKHGKGIVKGIGYQQHIFYNGLALSARKFDEVTLFNASGIAFVKTGDVWELTRKINKTTTKKKFTKFDMELYLSKFGNKRRVVSSTGDVAQDMGFEKIKSGKWRMIGIDGQPLNSILFNNVTYLEEDDEFIVETTTTEEIVNFDGETLTKENVLGSRVTPNNQIIIIDQKGNNSLLKNKSKYK</sequence>
<dbReference type="EMBL" id="JRYR02000001">
    <property type="protein sequence ID" value="OHX68040.1"/>
    <property type="molecule type" value="Genomic_DNA"/>
</dbReference>
<reference evidence="1 2" key="1">
    <citation type="journal article" date="2012" name="Int. J. Syst. Evol. Microbiol.">
        <title>Flammeovirga pacifica sp. nov., isolated from deep-sea sediment.</title>
        <authorList>
            <person name="Xu H."/>
            <person name="Fu Y."/>
            <person name="Yang N."/>
            <person name="Ding Z."/>
            <person name="Lai Q."/>
            <person name="Zeng R."/>
        </authorList>
    </citation>
    <scope>NUCLEOTIDE SEQUENCE [LARGE SCALE GENOMIC DNA]</scope>
    <source>
        <strain evidence="2">DSM 24597 / LMG 26175 / WPAGA1</strain>
    </source>
</reference>
<evidence type="ECO:0000313" key="1">
    <source>
        <dbReference type="EMBL" id="OHX68040.1"/>
    </source>
</evidence>